<dbReference type="InterPro" id="IPR013321">
    <property type="entry name" value="Arc_rbn_hlx_hlx"/>
</dbReference>
<gene>
    <name evidence="2" type="ORF">G5V20_003029</name>
</gene>
<feature type="domain" description="Arc-like DNA binding" evidence="1">
    <location>
        <begin position="2"/>
        <end position="49"/>
    </location>
</feature>
<sequence length="144" mass="16382">MSREDPQLRIRLPIELKEQIEAAAKANNRSMNAEIVKRLDDSLLSEIPVDELVSAKDALLIVSRAKEELSGIIFKRTFSVINEKIRIGHTSFHISLSDLDLEGLSEDDFEAVFKDTFSRLKSLGYDIWESSWDANGFMVEIPKK</sequence>
<keyword evidence="2" id="KW-0238">DNA-binding</keyword>
<dbReference type="RefSeq" id="WP_219556480.1">
    <property type="nucleotide sequence ID" value="NZ_JBNQQN010000005.1"/>
</dbReference>
<reference evidence="2" key="1">
    <citation type="journal article" date="2018" name="Genome Biol.">
        <title>SKESA: strategic k-mer extension for scrupulous assemblies.</title>
        <authorList>
            <person name="Souvorov A."/>
            <person name="Agarwala R."/>
            <person name="Lipman D.J."/>
        </authorList>
    </citation>
    <scope>NUCLEOTIDE SEQUENCE</scope>
    <source>
        <strain evidence="2">MA.GW_S04877-08</strain>
    </source>
</reference>
<dbReference type="EMBL" id="DAAWNX010000005">
    <property type="protein sequence ID" value="HAF8673727.1"/>
    <property type="molecule type" value="Genomic_DNA"/>
</dbReference>
<protein>
    <submittedName>
        <fullName evidence="2">Arc family DNA-binding protein</fullName>
    </submittedName>
</protein>
<organism evidence="2">
    <name type="scientific">Salmonella enterica</name>
    <name type="common">Salmonella choleraesuis</name>
    <dbReference type="NCBI Taxonomy" id="28901"/>
    <lineage>
        <taxon>Bacteria</taxon>
        <taxon>Pseudomonadati</taxon>
        <taxon>Pseudomonadota</taxon>
        <taxon>Gammaproteobacteria</taxon>
        <taxon>Enterobacterales</taxon>
        <taxon>Enterobacteriaceae</taxon>
        <taxon>Salmonella</taxon>
    </lineage>
</organism>
<proteinExistence type="predicted"/>
<dbReference type="Pfam" id="PF03869">
    <property type="entry name" value="Arc"/>
    <property type="match status" value="1"/>
</dbReference>
<dbReference type="GO" id="GO:0006355">
    <property type="term" value="P:regulation of DNA-templated transcription"/>
    <property type="evidence" value="ECO:0007669"/>
    <property type="project" value="InterPro"/>
</dbReference>
<reference evidence="2" key="2">
    <citation type="submission" date="2020-02" db="EMBL/GenBank/DDBJ databases">
        <authorList>
            <consortium name="NCBI Pathogen Detection Project"/>
        </authorList>
    </citation>
    <scope>NUCLEOTIDE SEQUENCE</scope>
    <source>
        <strain evidence="2">MA.GW_S04877-08</strain>
    </source>
</reference>
<dbReference type="GO" id="GO:0043565">
    <property type="term" value="F:sequence-specific DNA binding"/>
    <property type="evidence" value="ECO:0007669"/>
    <property type="project" value="UniProtKB-ARBA"/>
</dbReference>
<dbReference type="InterPro" id="IPR005569">
    <property type="entry name" value="Arc_DNA-bd_dom"/>
</dbReference>
<name>A0A754KU41_SALER</name>
<accession>A0A754KU41</accession>
<dbReference type="AlphaFoldDB" id="A0A754KU41"/>
<dbReference type="InterPro" id="IPR010985">
    <property type="entry name" value="Ribbon_hlx_hlx"/>
</dbReference>
<dbReference type="SUPFAM" id="SSF47598">
    <property type="entry name" value="Ribbon-helix-helix"/>
    <property type="match status" value="1"/>
</dbReference>
<evidence type="ECO:0000313" key="2">
    <source>
        <dbReference type="EMBL" id="HAF8673727.1"/>
    </source>
</evidence>
<evidence type="ECO:0000259" key="1">
    <source>
        <dbReference type="Pfam" id="PF03869"/>
    </source>
</evidence>
<comment type="caution">
    <text evidence="2">The sequence shown here is derived from an EMBL/GenBank/DDBJ whole genome shotgun (WGS) entry which is preliminary data.</text>
</comment>
<dbReference type="Gene3D" id="1.10.1220.10">
    <property type="entry name" value="Met repressor-like"/>
    <property type="match status" value="1"/>
</dbReference>